<dbReference type="GO" id="GO:0003677">
    <property type="term" value="F:DNA binding"/>
    <property type="evidence" value="ECO:0007669"/>
    <property type="project" value="InterPro"/>
</dbReference>
<dbReference type="AlphaFoldDB" id="A0A1Y2SU38"/>
<evidence type="ECO:0000313" key="1">
    <source>
        <dbReference type="EMBL" id="OTA29909.1"/>
    </source>
</evidence>
<dbReference type="PANTHER" id="PTHR40275">
    <property type="entry name" value="SSL7038 PROTEIN"/>
    <property type="match status" value="1"/>
</dbReference>
<dbReference type="Pfam" id="PF21716">
    <property type="entry name" value="dnstrm_HI1420"/>
    <property type="match status" value="1"/>
</dbReference>
<dbReference type="CDD" id="cd00093">
    <property type="entry name" value="HTH_XRE"/>
    <property type="match status" value="1"/>
</dbReference>
<evidence type="ECO:0000313" key="2">
    <source>
        <dbReference type="Proteomes" id="UP000243540"/>
    </source>
</evidence>
<accession>A0A1Y2SU38</accession>
<dbReference type="Proteomes" id="UP000243540">
    <property type="component" value="Unassembled WGS sequence"/>
</dbReference>
<dbReference type="NCBIfam" id="TIGR02684">
    <property type="entry name" value="dnstrm_HI1420"/>
    <property type="match status" value="1"/>
</dbReference>
<gene>
    <name evidence="1" type="ORF">B9T39_01915</name>
</gene>
<name>A0A1Y2SU38_9BIFI</name>
<protein>
    <submittedName>
        <fullName evidence="1">Putative addiction module antidote protein</fullName>
    </submittedName>
</protein>
<comment type="caution">
    <text evidence="1">The sequence shown here is derived from an EMBL/GenBank/DDBJ whole genome shotgun (WGS) entry which is preliminary data.</text>
</comment>
<dbReference type="EMBL" id="NEKC01000003">
    <property type="protein sequence ID" value="OTA29909.1"/>
    <property type="molecule type" value="Genomic_DNA"/>
</dbReference>
<dbReference type="InterPro" id="IPR001387">
    <property type="entry name" value="Cro/C1-type_HTH"/>
</dbReference>
<dbReference type="PANTHER" id="PTHR40275:SF1">
    <property type="entry name" value="SSL7038 PROTEIN"/>
    <property type="match status" value="1"/>
</dbReference>
<proteinExistence type="predicted"/>
<dbReference type="SUPFAM" id="SSF47413">
    <property type="entry name" value="lambda repressor-like DNA-binding domains"/>
    <property type="match status" value="1"/>
</dbReference>
<sequence length="101" mass="11261">MIFMRKFDPSRHLTSPEAIAAYLNETLKMDDTEAFISALGDVAKAQGMSEIAKRAGVRRESLYKSLSSDGNPQFSTIIKVLNALDVEFDMHPVHSEQPIYA</sequence>
<dbReference type="Gene3D" id="1.10.260.40">
    <property type="entry name" value="lambda repressor-like DNA-binding domains"/>
    <property type="match status" value="1"/>
</dbReference>
<dbReference type="InterPro" id="IPR010982">
    <property type="entry name" value="Lambda_DNA-bd_dom_sf"/>
</dbReference>
<organism evidence="1 2">
    <name type="scientific">Alloscardovia macacae</name>
    <dbReference type="NCBI Taxonomy" id="1160091"/>
    <lineage>
        <taxon>Bacteria</taxon>
        <taxon>Bacillati</taxon>
        <taxon>Actinomycetota</taxon>
        <taxon>Actinomycetes</taxon>
        <taxon>Bifidobacteriales</taxon>
        <taxon>Bifidobacteriaceae</taxon>
        <taxon>Alloscardovia</taxon>
    </lineage>
</organism>
<dbReference type="InterPro" id="IPR014057">
    <property type="entry name" value="HI1420"/>
</dbReference>
<reference evidence="1 2" key="1">
    <citation type="submission" date="2017-04" db="EMBL/GenBank/DDBJ databases">
        <title>Draft genome sequences of Alloscardovia macacae UMA81211 and UMA81212 isolated from the feces of a rhesus macaque (Macaca mulatta).</title>
        <authorList>
            <person name="Albert K."/>
            <person name="Sela D.A."/>
        </authorList>
    </citation>
    <scope>NUCLEOTIDE SEQUENCE [LARGE SCALE GENOMIC DNA]</scope>
    <source>
        <strain evidence="1 2">UMA81212</strain>
    </source>
</reference>